<gene>
    <name evidence="1" type="ORF">CCACVL1_26689</name>
</gene>
<dbReference type="AlphaFoldDB" id="A0A1R3GDU8"/>
<sequence length="27" mass="3123">MVLDFHTSRYGGRWDLEVRSGGAWVAR</sequence>
<evidence type="ECO:0000313" key="1">
    <source>
        <dbReference type="EMBL" id="OMO56241.1"/>
    </source>
</evidence>
<name>A0A1R3GDU8_COCAP</name>
<protein>
    <submittedName>
        <fullName evidence="1">Uncharacterized protein</fullName>
    </submittedName>
</protein>
<accession>A0A1R3GDU8</accession>
<proteinExistence type="predicted"/>
<evidence type="ECO:0000313" key="2">
    <source>
        <dbReference type="Proteomes" id="UP000188268"/>
    </source>
</evidence>
<reference evidence="1 2" key="1">
    <citation type="submission" date="2013-09" db="EMBL/GenBank/DDBJ databases">
        <title>Corchorus capsularis genome sequencing.</title>
        <authorList>
            <person name="Alam M."/>
            <person name="Haque M.S."/>
            <person name="Islam M.S."/>
            <person name="Emdad E.M."/>
            <person name="Islam M.M."/>
            <person name="Ahmed B."/>
            <person name="Halim A."/>
            <person name="Hossen Q.M.M."/>
            <person name="Hossain M.Z."/>
            <person name="Ahmed R."/>
            <person name="Khan M.M."/>
            <person name="Islam R."/>
            <person name="Rashid M.M."/>
            <person name="Khan S.A."/>
            <person name="Rahman M.S."/>
            <person name="Alam M."/>
        </authorList>
    </citation>
    <scope>NUCLEOTIDE SEQUENCE [LARGE SCALE GENOMIC DNA]</scope>
    <source>
        <strain evidence="2">cv. CVL-1</strain>
        <tissue evidence="1">Whole seedling</tissue>
    </source>
</reference>
<dbReference type="Gramene" id="OMO56241">
    <property type="protein sequence ID" value="OMO56241"/>
    <property type="gene ID" value="CCACVL1_26689"/>
</dbReference>
<dbReference type="EMBL" id="AWWV01014526">
    <property type="protein sequence ID" value="OMO56241.1"/>
    <property type="molecule type" value="Genomic_DNA"/>
</dbReference>
<comment type="caution">
    <text evidence="1">The sequence shown here is derived from an EMBL/GenBank/DDBJ whole genome shotgun (WGS) entry which is preliminary data.</text>
</comment>
<organism evidence="1 2">
    <name type="scientific">Corchorus capsularis</name>
    <name type="common">Jute</name>
    <dbReference type="NCBI Taxonomy" id="210143"/>
    <lineage>
        <taxon>Eukaryota</taxon>
        <taxon>Viridiplantae</taxon>
        <taxon>Streptophyta</taxon>
        <taxon>Embryophyta</taxon>
        <taxon>Tracheophyta</taxon>
        <taxon>Spermatophyta</taxon>
        <taxon>Magnoliopsida</taxon>
        <taxon>eudicotyledons</taxon>
        <taxon>Gunneridae</taxon>
        <taxon>Pentapetalae</taxon>
        <taxon>rosids</taxon>
        <taxon>malvids</taxon>
        <taxon>Malvales</taxon>
        <taxon>Malvaceae</taxon>
        <taxon>Grewioideae</taxon>
        <taxon>Apeibeae</taxon>
        <taxon>Corchorus</taxon>
    </lineage>
</organism>
<dbReference type="Proteomes" id="UP000188268">
    <property type="component" value="Unassembled WGS sequence"/>
</dbReference>
<keyword evidence="2" id="KW-1185">Reference proteome</keyword>